<accession>A0A0S4IVK6</accession>
<dbReference type="EMBL" id="CYKH01000492">
    <property type="protein sequence ID" value="CUG01179.1"/>
    <property type="molecule type" value="Genomic_DNA"/>
</dbReference>
<reference evidence="2" key="1">
    <citation type="submission" date="2015-09" db="EMBL/GenBank/DDBJ databases">
        <authorList>
            <consortium name="Pathogen Informatics"/>
        </authorList>
    </citation>
    <scope>NUCLEOTIDE SEQUENCE [LARGE SCALE GENOMIC DNA]</scope>
    <source>
        <strain evidence="2">Lake Konstanz</strain>
    </source>
</reference>
<proteinExistence type="predicted"/>
<evidence type="ECO:0000313" key="2">
    <source>
        <dbReference type="Proteomes" id="UP000051952"/>
    </source>
</evidence>
<dbReference type="AlphaFoldDB" id="A0A0S4IVK6"/>
<keyword evidence="2" id="KW-1185">Reference proteome</keyword>
<protein>
    <submittedName>
        <fullName evidence="1">Uncharacterized protein</fullName>
    </submittedName>
</protein>
<organism evidence="1 2">
    <name type="scientific">Bodo saltans</name>
    <name type="common">Flagellated protozoan</name>
    <dbReference type="NCBI Taxonomy" id="75058"/>
    <lineage>
        <taxon>Eukaryota</taxon>
        <taxon>Discoba</taxon>
        <taxon>Euglenozoa</taxon>
        <taxon>Kinetoplastea</taxon>
        <taxon>Metakinetoplastina</taxon>
        <taxon>Eubodonida</taxon>
        <taxon>Bodonidae</taxon>
        <taxon>Bodo</taxon>
    </lineage>
</organism>
<dbReference type="VEuPathDB" id="TriTrypDB:BSAL_69490"/>
<name>A0A0S4IVK6_BODSA</name>
<gene>
    <name evidence="1" type="ORF">BSAL_69490</name>
</gene>
<dbReference type="OrthoDB" id="268742at2759"/>
<dbReference type="OMA" id="VAYKYNR"/>
<dbReference type="Proteomes" id="UP000051952">
    <property type="component" value="Unassembled WGS sequence"/>
</dbReference>
<sequence>MLRRSPLVLENFRELYHRIHLPRRVALQRHLAREEKKRSTTTATAANPQPYKYNRWWVNNDHSFVHQYAVVEDPRVAQEKRTKLPAATSENVWKTPHSPFFLPFAPFIKVVDYPKDDDAKFLKPVNIPRWKDYMHRSKPVVPRTWY</sequence>
<evidence type="ECO:0000313" key="1">
    <source>
        <dbReference type="EMBL" id="CUG01179.1"/>
    </source>
</evidence>